<dbReference type="Proteomes" id="UP001168821">
    <property type="component" value="Unassembled WGS sequence"/>
</dbReference>
<keyword evidence="4 10" id="KW-0812">Transmembrane</keyword>
<feature type="transmembrane region" description="Helical" evidence="10">
    <location>
        <begin position="173"/>
        <end position="191"/>
    </location>
</feature>
<feature type="transmembrane region" description="Helical" evidence="10">
    <location>
        <begin position="128"/>
        <end position="147"/>
    </location>
</feature>
<evidence type="ECO:0000256" key="10">
    <source>
        <dbReference type="RuleBase" id="RU351113"/>
    </source>
</evidence>
<keyword evidence="6 10" id="KW-1133">Transmembrane helix</keyword>
<comment type="caution">
    <text evidence="11">The sequence shown here is derived from an EMBL/GenBank/DDBJ whole genome shotgun (WGS) entry which is preliminary data.</text>
</comment>
<keyword evidence="5 10" id="KW-0552">Olfaction</keyword>
<keyword evidence="9 10" id="KW-0807">Transducer</keyword>
<comment type="subcellular location">
    <subcellularLocation>
        <location evidence="1 10">Cell membrane</location>
        <topology evidence="1 10">Multi-pass membrane protein</topology>
    </subcellularLocation>
</comment>
<dbReference type="GO" id="GO:0004984">
    <property type="term" value="F:olfactory receptor activity"/>
    <property type="evidence" value="ECO:0007669"/>
    <property type="project" value="InterPro"/>
</dbReference>
<feature type="transmembrane region" description="Helical" evidence="10">
    <location>
        <begin position="278"/>
        <end position="300"/>
    </location>
</feature>
<keyword evidence="2" id="KW-1003">Cell membrane</keyword>
<dbReference type="PANTHER" id="PTHR21137:SF35">
    <property type="entry name" value="ODORANT RECEPTOR 19A-RELATED"/>
    <property type="match status" value="1"/>
</dbReference>
<comment type="caution">
    <text evidence="10">Lacks conserved residue(s) required for the propagation of feature annotation.</text>
</comment>
<keyword evidence="7 10" id="KW-0472">Membrane</keyword>
<comment type="similarity">
    <text evidence="10">Belongs to the insect chemoreceptor superfamily. Heteromeric odorant receptor channel (TC 1.A.69) family.</text>
</comment>
<protein>
    <recommendedName>
        <fullName evidence="10">Odorant receptor</fullName>
    </recommendedName>
</protein>
<evidence type="ECO:0000256" key="5">
    <source>
        <dbReference type="ARBA" id="ARBA00022725"/>
    </source>
</evidence>
<dbReference type="EMBL" id="JALNTZ010000002">
    <property type="protein sequence ID" value="KAJ3663407.1"/>
    <property type="molecule type" value="Genomic_DNA"/>
</dbReference>
<dbReference type="GO" id="GO:0005886">
    <property type="term" value="C:plasma membrane"/>
    <property type="evidence" value="ECO:0007669"/>
    <property type="project" value="UniProtKB-SubCell"/>
</dbReference>
<dbReference type="Pfam" id="PF02949">
    <property type="entry name" value="7tm_6"/>
    <property type="match status" value="1"/>
</dbReference>
<evidence type="ECO:0000256" key="1">
    <source>
        <dbReference type="ARBA" id="ARBA00004651"/>
    </source>
</evidence>
<proteinExistence type="inferred from homology"/>
<name>A0AA38IU20_9CUCU</name>
<feature type="transmembrane region" description="Helical" evidence="10">
    <location>
        <begin position="67"/>
        <end position="88"/>
    </location>
</feature>
<reference evidence="11" key="1">
    <citation type="journal article" date="2023" name="G3 (Bethesda)">
        <title>Whole genome assemblies of Zophobas morio and Tenebrio molitor.</title>
        <authorList>
            <person name="Kaur S."/>
            <person name="Stinson S.A."/>
            <person name="diCenzo G.C."/>
        </authorList>
    </citation>
    <scope>NUCLEOTIDE SEQUENCE</scope>
    <source>
        <strain evidence="11">QUZm001</strain>
    </source>
</reference>
<evidence type="ECO:0000256" key="7">
    <source>
        <dbReference type="ARBA" id="ARBA00023136"/>
    </source>
</evidence>
<dbReference type="GO" id="GO:0005549">
    <property type="term" value="F:odorant binding"/>
    <property type="evidence" value="ECO:0007669"/>
    <property type="project" value="InterPro"/>
</dbReference>
<dbReference type="PANTHER" id="PTHR21137">
    <property type="entry name" value="ODORANT RECEPTOR"/>
    <property type="match status" value="1"/>
</dbReference>
<gene>
    <name evidence="11" type="ORF">Zmor_007673</name>
</gene>
<evidence type="ECO:0000256" key="9">
    <source>
        <dbReference type="ARBA" id="ARBA00023224"/>
    </source>
</evidence>
<dbReference type="AlphaFoldDB" id="A0AA38IU20"/>
<keyword evidence="3 10" id="KW-0716">Sensory transduction</keyword>
<evidence type="ECO:0000256" key="8">
    <source>
        <dbReference type="ARBA" id="ARBA00023170"/>
    </source>
</evidence>
<accession>A0AA38IU20</accession>
<feature type="transmembrane region" description="Helical" evidence="10">
    <location>
        <begin position="247"/>
        <end position="272"/>
    </location>
</feature>
<evidence type="ECO:0000256" key="3">
    <source>
        <dbReference type="ARBA" id="ARBA00022606"/>
    </source>
</evidence>
<sequence length="377" mass="43008">MQKFDWTSTTAINFLVLKAVGLWPEEESYKPNLYTLYATFSAIMLIALPNFSQIINIYYVYSDLTALTATCFILTSNMLAVAKMCSFARHVGDLKKLLKMLTSDQMKPKTNTQIKIIQPLMKRWKKSYIVYICYVSFNMSLWVFGPLSSGGHQLIMPAWYPFTLEKSPNYELAYIYQALCFVYLTTANINVDTSTYALFTYICTQCEILCDDLCNLKGSEEEFNRKLVNCVKHHEIILSFAKKTNGLFSMVILGQFATSTMALALTMFQLSLVESLDAAAIVSMFYIVGLAMQLFLYCWFGNEVETKSSKIPYAIYSSQWLDISVHVKRNLLILNGRCQQPIKITAINLFDLSLKTFVTILRSAWSYFAVLHSVNGQ</sequence>
<evidence type="ECO:0000313" key="11">
    <source>
        <dbReference type="EMBL" id="KAJ3663407.1"/>
    </source>
</evidence>
<evidence type="ECO:0000256" key="6">
    <source>
        <dbReference type="ARBA" id="ARBA00022989"/>
    </source>
</evidence>
<evidence type="ECO:0000256" key="4">
    <source>
        <dbReference type="ARBA" id="ARBA00022692"/>
    </source>
</evidence>
<evidence type="ECO:0000313" key="12">
    <source>
        <dbReference type="Proteomes" id="UP001168821"/>
    </source>
</evidence>
<organism evidence="11 12">
    <name type="scientific">Zophobas morio</name>
    <dbReference type="NCBI Taxonomy" id="2755281"/>
    <lineage>
        <taxon>Eukaryota</taxon>
        <taxon>Metazoa</taxon>
        <taxon>Ecdysozoa</taxon>
        <taxon>Arthropoda</taxon>
        <taxon>Hexapoda</taxon>
        <taxon>Insecta</taxon>
        <taxon>Pterygota</taxon>
        <taxon>Neoptera</taxon>
        <taxon>Endopterygota</taxon>
        <taxon>Coleoptera</taxon>
        <taxon>Polyphaga</taxon>
        <taxon>Cucujiformia</taxon>
        <taxon>Tenebrionidae</taxon>
        <taxon>Zophobas</taxon>
    </lineage>
</organism>
<dbReference type="InterPro" id="IPR004117">
    <property type="entry name" value="7tm6_olfct_rcpt"/>
</dbReference>
<keyword evidence="12" id="KW-1185">Reference proteome</keyword>
<keyword evidence="8 10" id="KW-0675">Receptor</keyword>
<feature type="transmembrane region" description="Helical" evidence="10">
    <location>
        <begin position="36"/>
        <end position="61"/>
    </location>
</feature>
<evidence type="ECO:0000256" key="2">
    <source>
        <dbReference type="ARBA" id="ARBA00022475"/>
    </source>
</evidence>
<dbReference type="GO" id="GO:0007165">
    <property type="term" value="P:signal transduction"/>
    <property type="evidence" value="ECO:0007669"/>
    <property type="project" value="UniProtKB-KW"/>
</dbReference>